<comment type="caution">
    <text evidence="1">The sequence shown here is derived from an EMBL/GenBank/DDBJ whole genome shotgun (WGS) entry which is preliminary data.</text>
</comment>
<proteinExistence type="predicted"/>
<accession>A0A2G8RZM2</accession>
<evidence type="ECO:0000313" key="1">
    <source>
        <dbReference type="EMBL" id="PIL26937.1"/>
    </source>
</evidence>
<dbReference type="Proteomes" id="UP000230002">
    <property type="component" value="Unassembled WGS sequence"/>
</dbReference>
<dbReference type="AlphaFoldDB" id="A0A2G8RZM2"/>
<organism evidence="1 2">
    <name type="scientific">Ganoderma sinense ZZ0214-1</name>
    <dbReference type="NCBI Taxonomy" id="1077348"/>
    <lineage>
        <taxon>Eukaryota</taxon>
        <taxon>Fungi</taxon>
        <taxon>Dikarya</taxon>
        <taxon>Basidiomycota</taxon>
        <taxon>Agaricomycotina</taxon>
        <taxon>Agaricomycetes</taxon>
        <taxon>Polyporales</taxon>
        <taxon>Polyporaceae</taxon>
        <taxon>Ganoderma</taxon>
    </lineage>
</organism>
<dbReference type="OrthoDB" id="2754513at2759"/>
<reference evidence="1 2" key="1">
    <citation type="journal article" date="2015" name="Sci. Rep.">
        <title>Chromosome-level genome map provides insights into diverse defense mechanisms in the medicinal fungus Ganoderma sinense.</title>
        <authorList>
            <person name="Zhu Y."/>
            <person name="Xu J."/>
            <person name="Sun C."/>
            <person name="Zhou S."/>
            <person name="Xu H."/>
            <person name="Nelson D.R."/>
            <person name="Qian J."/>
            <person name="Song J."/>
            <person name="Luo H."/>
            <person name="Xiang L."/>
            <person name="Li Y."/>
            <person name="Xu Z."/>
            <person name="Ji A."/>
            <person name="Wang L."/>
            <person name="Lu S."/>
            <person name="Hayward A."/>
            <person name="Sun W."/>
            <person name="Li X."/>
            <person name="Schwartz D.C."/>
            <person name="Wang Y."/>
            <person name="Chen S."/>
        </authorList>
    </citation>
    <scope>NUCLEOTIDE SEQUENCE [LARGE SCALE GENOMIC DNA]</scope>
    <source>
        <strain evidence="1 2">ZZ0214-1</strain>
    </source>
</reference>
<evidence type="ECO:0000313" key="2">
    <source>
        <dbReference type="Proteomes" id="UP000230002"/>
    </source>
</evidence>
<name>A0A2G8RZM2_9APHY</name>
<protein>
    <submittedName>
        <fullName evidence="1">Uncharacterized protein</fullName>
    </submittedName>
</protein>
<sequence length="351" mass="38351">MAASRYPSDHRQWSYMDDGLLAQTVLEGLGEVLRRSGHAQAPYPLFLQIVRDMVETERQYVWPSTSFPTICPPALHTEALDSFAGNDVDGLARYMQNAYIAPPPYPTDGQMADGSRIICPDVPFLDISSSNPRAAAADTSYVQYEASPSYTASAPWAQGYVAGLHVAAPNEETSYARQSGPLVEPSYPSPTPSPVPSISIIEHLEQGTYQYKQLVEGTPAGPIHFNAGLGVCYGSLDALANGDDPAFSPSASIGVKASIRFELLQLPRQEMRQVRVRHGGGRGREGRPITIREMGERVFDELKKLMDHAESRGDPLRHRGSVIDIERVVLLRVDHISKGSIQPILGIRGEA</sequence>
<dbReference type="EMBL" id="AYKW01000034">
    <property type="protein sequence ID" value="PIL26937.1"/>
    <property type="molecule type" value="Genomic_DNA"/>
</dbReference>
<gene>
    <name evidence="1" type="ORF">GSI_10075</name>
</gene>
<keyword evidence="2" id="KW-1185">Reference proteome</keyword>